<accession>A0A0D2D752</accession>
<dbReference type="GeneID" id="25324607"/>
<dbReference type="RefSeq" id="XP_013318736.1">
    <property type="nucleotide sequence ID" value="XM_013463282.1"/>
</dbReference>
<keyword evidence="2" id="KW-1185">Reference proteome</keyword>
<name>A0A0D2D752_9EURO</name>
<evidence type="ECO:0000313" key="1">
    <source>
        <dbReference type="EMBL" id="KIW58152.1"/>
    </source>
</evidence>
<gene>
    <name evidence="1" type="ORF">PV05_02699</name>
</gene>
<dbReference type="AlphaFoldDB" id="A0A0D2D752"/>
<dbReference type="Proteomes" id="UP000054342">
    <property type="component" value="Unassembled WGS sequence"/>
</dbReference>
<evidence type="ECO:0000313" key="2">
    <source>
        <dbReference type="Proteomes" id="UP000054342"/>
    </source>
</evidence>
<dbReference type="HOGENOM" id="CLU_2223303_0_0_1"/>
<reference evidence="1 2" key="1">
    <citation type="submission" date="2015-01" db="EMBL/GenBank/DDBJ databases">
        <title>The Genome Sequence of Exophiala xenobiotica CBS118157.</title>
        <authorList>
            <consortium name="The Broad Institute Genomics Platform"/>
            <person name="Cuomo C."/>
            <person name="de Hoog S."/>
            <person name="Gorbushina A."/>
            <person name="Stielow B."/>
            <person name="Teixiera M."/>
            <person name="Abouelleil A."/>
            <person name="Chapman S.B."/>
            <person name="Priest M."/>
            <person name="Young S.K."/>
            <person name="Wortman J."/>
            <person name="Nusbaum C."/>
            <person name="Birren B."/>
        </authorList>
    </citation>
    <scope>NUCLEOTIDE SEQUENCE [LARGE SCALE GENOMIC DNA]</scope>
    <source>
        <strain evidence="1 2">CBS 118157</strain>
    </source>
</reference>
<sequence length="106" mass="11677">MTCEVPCLDVTRCRQNGIRAIFGQYTRAEKAGTQEEEMSSQTCVGLINAESFDQARSSGAELLTIGLQSQPGTPVYEAIRVPGTSPPEYRIIGDWVPLRDDLRVTE</sequence>
<organism evidence="1 2">
    <name type="scientific">Exophiala xenobiotica</name>
    <dbReference type="NCBI Taxonomy" id="348802"/>
    <lineage>
        <taxon>Eukaryota</taxon>
        <taxon>Fungi</taxon>
        <taxon>Dikarya</taxon>
        <taxon>Ascomycota</taxon>
        <taxon>Pezizomycotina</taxon>
        <taxon>Eurotiomycetes</taxon>
        <taxon>Chaetothyriomycetidae</taxon>
        <taxon>Chaetothyriales</taxon>
        <taxon>Herpotrichiellaceae</taxon>
        <taxon>Exophiala</taxon>
    </lineage>
</organism>
<proteinExistence type="predicted"/>
<protein>
    <submittedName>
        <fullName evidence="1">Uncharacterized protein</fullName>
    </submittedName>
</protein>
<dbReference type="EMBL" id="KN847318">
    <property type="protein sequence ID" value="KIW58152.1"/>
    <property type="molecule type" value="Genomic_DNA"/>
</dbReference>